<dbReference type="AlphaFoldDB" id="A0A8J2KGA5"/>
<keyword evidence="2" id="KW-1185">Reference proteome</keyword>
<protein>
    <submittedName>
        <fullName evidence="1">Uncharacterized protein</fullName>
    </submittedName>
</protein>
<dbReference type="Proteomes" id="UP000708208">
    <property type="component" value="Unassembled WGS sequence"/>
</dbReference>
<accession>A0A8J2KGA5</accession>
<feature type="non-terminal residue" evidence="1">
    <location>
        <position position="125"/>
    </location>
</feature>
<dbReference type="EMBL" id="CAJVCH010272725">
    <property type="protein sequence ID" value="CAG7734604.1"/>
    <property type="molecule type" value="Genomic_DNA"/>
</dbReference>
<organism evidence="1 2">
    <name type="scientific">Allacma fusca</name>
    <dbReference type="NCBI Taxonomy" id="39272"/>
    <lineage>
        <taxon>Eukaryota</taxon>
        <taxon>Metazoa</taxon>
        <taxon>Ecdysozoa</taxon>
        <taxon>Arthropoda</taxon>
        <taxon>Hexapoda</taxon>
        <taxon>Collembola</taxon>
        <taxon>Symphypleona</taxon>
        <taxon>Sminthuridae</taxon>
        <taxon>Allacma</taxon>
    </lineage>
</organism>
<evidence type="ECO:0000313" key="1">
    <source>
        <dbReference type="EMBL" id="CAG7734604.1"/>
    </source>
</evidence>
<comment type="caution">
    <text evidence="1">The sequence shown here is derived from an EMBL/GenBank/DDBJ whole genome shotgun (WGS) entry which is preliminary data.</text>
</comment>
<proteinExistence type="predicted"/>
<sequence length="125" mass="14673">MFTFGPEWDPYIRKSVLWSKYTWSLPVDWNTAKNCPEVSTDPIRLVVCKASVICSAAYDLLSLYSAFRLCQSSQWERSSISYRLFVGTLVFENAFFLLFYPQCFILVEDVVRHCKQYNCFYKTIA</sequence>
<gene>
    <name evidence="1" type="ORF">AFUS01_LOCUS22986</name>
</gene>
<evidence type="ECO:0000313" key="2">
    <source>
        <dbReference type="Proteomes" id="UP000708208"/>
    </source>
</evidence>
<reference evidence="1" key="1">
    <citation type="submission" date="2021-06" db="EMBL/GenBank/DDBJ databases">
        <authorList>
            <person name="Hodson N. C."/>
            <person name="Mongue J. A."/>
            <person name="Jaron S. K."/>
        </authorList>
    </citation>
    <scope>NUCLEOTIDE SEQUENCE</scope>
</reference>
<name>A0A8J2KGA5_9HEXA</name>